<keyword evidence="2" id="KW-1185">Reference proteome</keyword>
<sequence length="82" mass="10125">MIKRYVQQVPVQRNWDIEGYSNYFFGDDNELYRITKRGELRRIRRSIKRYTQGYVLKSRFYSLSQLRTMLRRHDLTGRPEGF</sequence>
<evidence type="ECO:0008006" key="3">
    <source>
        <dbReference type="Google" id="ProtNLM"/>
    </source>
</evidence>
<accession>A0A418M429</accession>
<gene>
    <name evidence="1" type="ORF">DYU11_20410</name>
</gene>
<reference evidence="1 2" key="1">
    <citation type="submission" date="2018-08" db="EMBL/GenBank/DDBJ databases">
        <title>Fibrisoma montanum sp. nov., isolated from Danxia mountain soil.</title>
        <authorList>
            <person name="Huang Y."/>
        </authorList>
    </citation>
    <scope>NUCLEOTIDE SEQUENCE [LARGE SCALE GENOMIC DNA]</scope>
    <source>
        <strain evidence="1 2">HYT19</strain>
    </source>
</reference>
<dbReference type="EMBL" id="QXED01000006">
    <property type="protein sequence ID" value="RIV20413.1"/>
    <property type="molecule type" value="Genomic_DNA"/>
</dbReference>
<proteinExistence type="predicted"/>
<organism evidence="1 2">
    <name type="scientific">Fibrisoma montanum</name>
    <dbReference type="NCBI Taxonomy" id="2305895"/>
    <lineage>
        <taxon>Bacteria</taxon>
        <taxon>Pseudomonadati</taxon>
        <taxon>Bacteroidota</taxon>
        <taxon>Cytophagia</taxon>
        <taxon>Cytophagales</taxon>
        <taxon>Spirosomataceae</taxon>
        <taxon>Fibrisoma</taxon>
    </lineage>
</organism>
<protein>
    <recommendedName>
        <fullName evidence="3">NUMOD4 domain-containing protein</fullName>
    </recommendedName>
</protein>
<dbReference type="AlphaFoldDB" id="A0A418M429"/>
<evidence type="ECO:0000313" key="1">
    <source>
        <dbReference type="EMBL" id="RIV20413.1"/>
    </source>
</evidence>
<comment type="caution">
    <text evidence="1">The sequence shown here is derived from an EMBL/GenBank/DDBJ whole genome shotgun (WGS) entry which is preliminary data.</text>
</comment>
<name>A0A418M429_9BACT</name>
<evidence type="ECO:0000313" key="2">
    <source>
        <dbReference type="Proteomes" id="UP000283523"/>
    </source>
</evidence>
<dbReference type="Proteomes" id="UP000283523">
    <property type="component" value="Unassembled WGS sequence"/>
</dbReference>